<dbReference type="AlphaFoldDB" id="A0AA40F8X3"/>
<evidence type="ECO:0000313" key="3">
    <source>
        <dbReference type="Proteomes" id="UP001172155"/>
    </source>
</evidence>
<dbReference type="EMBL" id="JAUKUD010000001">
    <property type="protein sequence ID" value="KAK0753202.1"/>
    <property type="molecule type" value="Genomic_DNA"/>
</dbReference>
<feature type="compositionally biased region" description="Basic and acidic residues" evidence="1">
    <location>
        <begin position="1"/>
        <end position="10"/>
    </location>
</feature>
<accession>A0AA40F8X3</accession>
<name>A0AA40F8X3_9PEZI</name>
<evidence type="ECO:0000313" key="2">
    <source>
        <dbReference type="EMBL" id="KAK0753202.1"/>
    </source>
</evidence>
<feature type="compositionally biased region" description="Polar residues" evidence="1">
    <location>
        <begin position="15"/>
        <end position="26"/>
    </location>
</feature>
<comment type="caution">
    <text evidence="2">The sequence shown here is derived from an EMBL/GenBank/DDBJ whole genome shotgun (WGS) entry which is preliminary data.</text>
</comment>
<gene>
    <name evidence="2" type="ORF">B0T18DRAFT_8918</name>
</gene>
<feature type="region of interest" description="Disordered" evidence="1">
    <location>
        <begin position="58"/>
        <end position="127"/>
    </location>
</feature>
<evidence type="ECO:0000256" key="1">
    <source>
        <dbReference type="SAM" id="MobiDB-lite"/>
    </source>
</evidence>
<reference evidence="2" key="1">
    <citation type="submission" date="2023-06" db="EMBL/GenBank/DDBJ databases">
        <title>Genome-scale phylogeny and comparative genomics of the fungal order Sordariales.</title>
        <authorList>
            <consortium name="Lawrence Berkeley National Laboratory"/>
            <person name="Hensen N."/>
            <person name="Bonometti L."/>
            <person name="Westerberg I."/>
            <person name="Brannstrom I.O."/>
            <person name="Guillou S."/>
            <person name="Cros-Aarteil S."/>
            <person name="Calhoun S."/>
            <person name="Haridas S."/>
            <person name="Kuo A."/>
            <person name="Mondo S."/>
            <person name="Pangilinan J."/>
            <person name="Riley R."/>
            <person name="LaButti K."/>
            <person name="Andreopoulos B."/>
            <person name="Lipzen A."/>
            <person name="Chen C."/>
            <person name="Yanf M."/>
            <person name="Daum C."/>
            <person name="Ng V."/>
            <person name="Clum A."/>
            <person name="Steindorff A."/>
            <person name="Ohm R."/>
            <person name="Martin F."/>
            <person name="Silar P."/>
            <person name="Natvig D."/>
            <person name="Lalanne C."/>
            <person name="Gautier V."/>
            <person name="Ament-velasquez S.L."/>
            <person name="Kruys A."/>
            <person name="Hutchinson M.I."/>
            <person name="Powell A.J."/>
            <person name="Barry K."/>
            <person name="Miller A.N."/>
            <person name="Grigoriev I.V."/>
            <person name="Debuchy R."/>
            <person name="Gladieux P."/>
            <person name="Thoren M.H."/>
            <person name="Johannesson H."/>
        </authorList>
    </citation>
    <scope>NUCLEOTIDE SEQUENCE</scope>
    <source>
        <strain evidence="2">SMH3187-1</strain>
    </source>
</reference>
<feature type="compositionally biased region" description="Polar residues" evidence="1">
    <location>
        <begin position="58"/>
        <end position="96"/>
    </location>
</feature>
<dbReference type="Proteomes" id="UP001172155">
    <property type="component" value="Unassembled WGS sequence"/>
</dbReference>
<keyword evidence="3" id="KW-1185">Reference proteome</keyword>
<organism evidence="2 3">
    <name type="scientific">Schizothecium vesticola</name>
    <dbReference type="NCBI Taxonomy" id="314040"/>
    <lineage>
        <taxon>Eukaryota</taxon>
        <taxon>Fungi</taxon>
        <taxon>Dikarya</taxon>
        <taxon>Ascomycota</taxon>
        <taxon>Pezizomycotina</taxon>
        <taxon>Sordariomycetes</taxon>
        <taxon>Sordariomycetidae</taxon>
        <taxon>Sordariales</taxon>
        <taxon>Schizotheciaceae</taxon>
        <taxon>Schizothecium</taxon>
    </lineage>
</organism>
<feature type="region of interest" description="Disordered" evidence="1">
    <location>
        <begin position="1"/>
        <end position="28"/>
    </location>
</feature>
<sequence length="127" mass="13895">MRRWSVDENGPHTPMYSTAPHTSGESPRSRHLTAMFSVGIVWAGRVFTWTFLASLSPFQPSTPDFPGSQHSASEPSISNQFSLSSLPIQNKQTTIPAPHPQQSPNTHPQPPSAGSRPQLTGKQLPIR</sequence>
<protein>
    <submittedName>
        <fullName evidence="2">Uncharacterized protein</fullName>
    </submittedName>
</protein>
<feature type="compositionally biased region" description="Pro residues" evidence="1">
    <location>
        <begin position="97"/>
        <end position="111"/>
    </location>
</feature>
<proteinExistence type="predicted"/>